<gene>
    <name evidence="1" type="ORF">SAMN04488564_11561</name>
</gene>
<protein>
    <recommendedName>
        <fullName evidence="3">SMI1 / KNR4 family (SUKH-1)</fullName>
    </recommendedName>
</protein>
<dbReference type="SUPFAM" id="SSF160631">
    <property type="entry name" value="SMI1/KNR4-like"/>
    <property type="match status" value="2"/>
</dbReference>
<keyword evidence="2" id="KW-1185">Reference proteome</keyword>
<sequence>MGSVEDLASRLGVDVEANNSFDWVAVEHSVGLKLPDDYKRLAELFPAGWFQGFIELIRPGDVDGSKTDFLGYYTHRLEDMRRWREDEPARFPFPIFPEPGGLLPWGTSRNSDLFFWLTELADPNAWPVVAADRDFGSWVKYEHPVCDFLDDVVSGRFDGGPSGAALSGEAMFEELQVEAPKPPEPATFWLNQRWGQDLPTNDFQGIVELLGSPELSTLPSDWGDIERMIGFPLPADYQWFIDHYGAGVFCDITITAPAELPELIGRKYEQAASNAERLPYDAPVHPEPGGMIPWGETADGWTCCWAPTDVDPDKWGTVCADPTLQGFEYSWDKSFSSLLVGYARSGGAGYFLGRDNPWSGSITFTPLG</sequence>
<dbReference type="Pfam" id="PF14567">
    <property type="entry name" value="SUKH_5"/>
    <property type="match status" value="1"/>
</dbReference>
<reference evidence="2" key="1">
    <citation type="submission" date="2016-10" db="EMBL/GenBank/DDBJ databases">
        <authorList>
            <person name="Varghese N."/>
            <person name="Submissions S."/>
        </authorList>
    </citation>
    <scope>NUCLEOTIDE SEQUENCE [LARGE SCALE GENOMIC DNA]</scope>
    <source>
        <strain evidence="2">DSM 44232</strain>
    </source>
</reference>
<proteinExistence type="predicted"/>
<dbReference type="AlphaFoldDB" id="A0A1I6FFP0"/>
<organism evidence="1 2">
    <name type="scientific">Lentzea waywayandensis</name>
    <dbReference type="NCBI Taxonomy" id="84724"/>
    <lineage>
        <taxon>Bacteria</taxon>
        <taxon>Bacillati</taxon>
        <taxon>Actinomycetota</taxon>
        <taxon>Actinomycetes</taxon>
        <taxon>Pseudonocardiales</taxon>
        <taxon>Pseudonocardiaceae</taxon>
        <taxon>Lentzea</taxon>
    </lineage>
</organism>
<dbReference type="Proteomes" id="UP000198583">
    <property type="component" value="Unassembled WGS sequence"/>
</dbReference>
<dbReference type="RefSeq" id="WP_093605080.1">
    <property type="nucleotide sequence ID" value="NZ_FOYL01000015.1"/>
</dbReference>
<dbReference type="Gene3D" id="3.40.1580.10">
    <property type="entry name" value="SMI1/KNR4-like"/>
    <property type="match status" value="1"/>
</dbReference>
<evidence type="ECO:0000313" key="1">
    <source>
        <dbReference type="EMBL" id="SFR28753.1"/>
    </source>
</evidence>
<dbReference type="InterPro" id="IPR037883">
    <property type="entry name" value="Knr4/Smi1-like_sf"/>
</dbReference>
<dbReference type="OrthoDB" id="5572373at2"/>
<name>A0A1I6FFP0_9PSEU</name>
<dbReference type="STRING" id="84724.SAMN04488564_11561"/>
<accession>A0A1I6FFP0</accession>
<evidence type="ECO:0008006" key="3">
    <source>
        <dbReference type="Google" id="ProtNLM"/>
    </source>
</evidence>
<dbReference type="EMBL" id="FOYL01000015">
    <property type="protein sequence ID" value="SFR28753.1"/>
    <property type="molecule type" value="Genomic_DNA"/>
</dbReference>
<evidence type="ECO:0000313" key="2">
    <source>
        <dbReference type="Proteomes" id="UP000198583"/>
    </source>
</evidence>